<feature type="region of interest" description="Disordered" evidence="1">
    <location>
        <begin position="82"/>
        <end position="108"/>
    </location>
</feature>
<organism evidence="2 3">
    <name type="scientific">Apiospora aurea</name>
    <dbReference type="NCBI Taxonomy" id="335848"/>
    <lineage>
        <taxon>Eukaryota</taxon>
        <taxon>Fungi</taxon>
        <taxon>Dikarya</taxon>
        <taxon>Ascomycota</taxon>
        <taxon>Pezizomycotina</taxon>
        <taxon>Sordariomycetes</taxon>
        <taxon>Xylariomycetidae</taxon>
        <taxon>Amphisphaeriales</taxon>
        <taxon>Apiosporaceae</taxon>
        <taxon>Apiospora</taxon>
    </lineage>
</organism>
<name>A0ABR1QA23_9PEZI</name>
<keyword evidence="3" id="KW-1185">Reference proteome</keyword>
<gene>
    <name evidence="2" type="ORF">PG986_010256</name>
</gene>
<sequence>MPGNCPKHGSYSGKTEAEVLEVAHVLVQLAKLLGLSEAKDDIDHERAQVRPGHEAGVGVHHVVPPRRPAERVGRDEAADLGSHLDGQVPLVPPAEAAEPDGQGDDGAELEDEVPFLTKLISIPPQELIFGCVICRSSSEVKDNANSPICARPRGRGTEGLYGWGRPSNASGRMWRGTKMEGRGAGSRCHRWCIRDIVQVPRCLSQRRRVKALL</sequence>
<dbReference type="RefSeq" id="XP_066698876.1">
    <property type="nucleotide sequence ID" value="XM_066846478.1"/>
</dbReference>
<comment type="caution">
    <text evidence="2">The sequence shown here is derived from an EMBL/GenBank/DDBJ whole genome shotgun (WGS) entry which is preliminary data.</text>
</comment>
<dbReference type="GeneID" id="92079540"/>
<accession>A0ABR1QA23</accession>
<proteinExistence type="predicted"/>
<feature type="compositionally biased region" description="Acidic residues" evidence="1">
    <location>
        <begin position="97"/>
        <end position="108"/>
    </location>
</feature>
<evidence type="ECO:0000313" key="3">
    <source>
        <dbReference type="Proteomes" id="UP001391051"/>
    </source>
</evidence>
<evidence type="ECO:0000313" key="2">
    <source>
        <dbReference type="EMBL" id="KAK7949370.1"/>
    </source>
</evidence>
<evidence type="ECO:0000256" key="1">
    <source>
        <dbReference type="SAM" id="MobiDB-lite"/>
    </source>
</evidence>
<protein>
    <submittedName>
        <fullName evidence="2">Uncharacterized protein</fullName>
    </submittedName>
</protein>
<reference evidence="2 3" key="1">
    <citation type="submission" date="2023-01" db="EMBL/GenBank/DDBJ databases">
        <title>Analysis of 21 Apiospora genomes using comparative genomics revels a genus with tremendous synthesis potential of carbohydrate active enzymes and secondary metabolites.</title>
        <authorList>
            <person name="Sorensen T."/>
        </authorList>
    </citation>
    <scope>NUCLEOTIDE SEQUENCE [LARGE SCALE GENOMIC DNA]</scope>
    <source>
        <strain evidence="2 3">CBS 24483</strain>
    </source>
</reference>
<dbReference type="EMBL" id="JAQQWE010000006">
    <property type="protein sequence ID" value="KAK7949370.1"/>
    <property type="molecule type" value="Genomic_DNA"/>
</dbReference>
<dbReference type="Proteomes" id="UP001391051">
    <property type="component" value="Unassembled WGS sequence"/>
</dbReference>